<dbReference type="AlphaFoldDB" id="A0A239DIY6"/>
<dbReference type="Proteomes" id="UP000198356">
    <property type="component" value="Unassembled WGS sequence"/>
</dbReference>
<dbReference type="InterPro" id="IPR021257">
    <property type="entry name" value="DUF2809"/>
</dbReference>
<dbReference type="RefSeq" id="WP_089406788.1">
    <property type="nucleotide sequence ID" value="NZ_FZOU01000001.1"/>
</dbReference>
<evidence type="ECO:0000313" key="3">
    <source>
        <dbReference type="Proteomes" id="UP000198356"/>
    </source>
</evidence>
<feature type="transmembrane region" description="Helical" evidence="1">
    <location>
        <begin position="12"/>
        <end position="32"/>
    </location>
</feature>
<accession>A0A239DIY6</accession>
<evidence type="ECO:0000256" key="1">
    <source>
        <dbReference type="SAM" id="Phobius"/>
    </source>
</evidence>
<feature type="transmembrane region" description="Helical" evidence="1">
    <location>
        <begin position="69"/>
        <end position="87"/>
    </location>
</feature>
<proteinExistence type="predicted"/>
<feature type="transmembrane region" description="Helical" evidence="1">
    <location>
        <begin position="107"/>
        <end position="126"/>
    </location>
</feature>
<protein>
    <recommendedName>
        <fullName evidence="4">DUF2809 domain-containing protein</fullName>
    </recommendedName>
</protein>
<gene>
    <name evidence="2" type="ORF">SAMN05421770_101499</name>
</gene>
<reference evidence="2 3" key="1">
    <citation type="submission" date="2017-06" db="EMBL/GenBank/DDBJ databases">
        <authorList>
            <person name="Kim H.J."/>
            <person name="Triplett B.A."/>
        </authorList>
    </citation>
    <scope>NUCLEOTIDE SEQUENCE [LARGE SCALE GENOMIC DNA]</scope>
    <source>
        <strain evidence="2 3">DSM 18704</strain>
    </source>
</reference>
<evidence type="ECO:0000313" key="2">
    <source>
        <dbReference type="EMBL" id="SNS32400.1"/>
    </source>
</evidence>
<evidence type="ECO:0008006" key="4">
    <source>
        <dbReference type="Google" id="ProtNLM"/>
    </source>
</evidence>
<dbReference type="EMBL" id="FZOU01000001">
    <property type="protein sequence ID" value="SNS32400.1"/>
    <property type="molecule type" value="Genomic_DNA"/>
</dbReference>
<sequence length="132" mass="14864">MTQPERCQAGRRTACTGFAALALVAGLIWRLAPLHLPFFWYKWGGSFLWAVMVYWITAALLPRLSPWKIALWAGVAATGIECIRLFHTPGLDAFRYKLAGKLLLGRVFSGWDIAVYWVGILLAALADRWDVR</sequence>
<keyword evidence="1" id="KW-0812">Transmembrane</keyword>
<dbReference type="Pfam" id="PF10990">
    <property type="entry name" value="DUF2809"/>
    <property type="match status" value="1"/>
</dbReference>
<keyword evidence="3" id="KW-1185">Reference proteome</keyword>
<dbReference type="OrthoDB" id="5360192at2"/>
<keyword evidence="1" id="KW-1133">Transmembrane helix</keyword>
<organism evidence="2 3">
    <name type="scientific">Granulicella rosea</name>
    <dbReference type="NCBI Taxonomy" id="474952"/>
    <lineage>
        <taxon>Bacteria</taxon>
        <taxon>Pseudomonadati</taxon>
        <taxon>Acidobacteriota</taxon>
        <taxon>Terriglobia</taxon>
        <taxon>Terriglobales</taxon>
        <taxon>Acidobacteriaceae</taxon>
        <taxon>Granulicella</taxon>
    </lineage>
</organism>
<keyword evidence="1" id="KW-0472">Membrane</keyword>
<name>A0A239DIY6_9BACT</name>